<keyword evidence="2" id="KW-0863">Zinc-finger</keyword>
<dbReference type="SUPFAM" id="SSF57903">
    <property type="entry name" value="FYVE/PHD zinc finger"/>
    <property type="match status" value="1"/>
</dbReference>
<dbReference type="InterPro" id="IPR019786">
    <property type="entry name" value="Zinc_finger_PHD-type_CS"/>
</dbReference>
<dbReference type="Proteomes" id="UP000053232">
    <property type="component" value="Unassembled WGS sequence"/>
</dbReference>
<feature type="domain" description="BAH" evidence="5">
    <location>
        <begin position="63"/>
        <end position="192"/>
    </location>
</feature>
<dbReference type="GO" id="GO:0008270">
    <property type="term" value="F:zinc ion binding"/>
    <property type="evidence" value="ECO:0007669"/>
    <property type="project" value="UniProtKB-KW"/>
</dbReference>
<protein>
    <submittedName>
        <fullName evidence="6">PHD-finger family protein</fullName>
    </submittedName>
</protein>
<dbReference type="InterPro" id="IPR011011">
    <property type="entry name" value="Znf_FYVE_PHD"/>
</dbReference>
<evidence type="ECO:0000256" key="1">
    <source>
        <dbReference type="ARBA" id="ARBA00022723"/>
    </source>
</evidence>
<dbReference type="InterPro" id="IPR043151">
    <property type="entry name" value="BAH_sf"/>
</dbReference>
<feature type="compositionally biased region" description="Basic and acidic residues" evidence="4">
    <location>
        <begin position="15"/>
        <end position="24"/>
    </location>
</feature>
<dbReference type="GO" id="GO:0003682">
    <property type="term" value="F:chromatin binding"/>
    <property type="evidence" value="ECO:0007669"/>
    <property type="project" value="InterPro"/>
</dbReference>
<keyword evidence="3" id="KW-0862">Zinc</keyword>
<feature type="region of interest" description="Disordered" evidence="4">
    <location>
        <begin position="1"/>
        <end position="55"/>
    </location>
</feature>
<accession>A0A073I0A2</accession>
<evidence type="ECO:0000259" key="5">
    <source>
        <dbReference type="PROSITE" id="PS51038"/>
    </source>
</evidence>
<dbReference type="EMBL" id="ARYC01000409">
    <property type="protein sequence ID" value="KEJ83104.1"/>
    <property type="molecule type" value="Genomic_DNA"/>
</dbReference>
<feature type="compositionally biased region" description="Basic and acidic residues" evidence="4">
    <location>
        <begin position="43"/>
        <end position="55"/>
    </location>
</feature>
<keyword evidence="7" id="KW-1185">Reference proteome</keyword>
<organism evidence="6 7">
    <name type="scientific">Oxytricha trifallax</name>
    <dbReference type="NCBI Taxonomy" id="1172189"/>
    <lineage>
        <taxon>Eukaryota</taxon>
        <taxon>Sar</taxon>
        <taxon>Alveolata</taxon>
        <taxon>Ciliophora</taxon>
        <taxon>Intramacronucleata</taxon>
        <taxon>Spirotrichea</taxon>
        <taxon>Stichotrichia</taxon>
        <taxon>Sporadotrichida</taxon>
        <taxon>Oxytrichidae</taxon>
        <taxon>Oxytrichinae</taxon>
        <taxon>Oxytricha</taxon>
    </lineage>
</organism>
<dbReference type="Gene3D" id="2.30.30.490">
    <property type="match status" value="1"/>
</dbReference>
<dbReference type="InterPro" id="IPR013083">
    <property type="entry name" value="Znf_RING/FYVE/PHD"/>
</dbReference>
<proteinExistence type="predicted"/>
<name>A0A073I0A2_9SPIT</name>
<sequence length="244" mass="28874">MVKPENKTKTILGKKSQDTKKDSQEPVSQPTKKDSQDPIVEPTQKKRVEKQLTKEERREKKFKKFQYQEQIFQVGDVCRFFNENGDLIGKIMEVLSTDPKDQDFGKLRVQWYYYKKDLNQKQIKLSNKQFDAISDVEIFPTNHFDKTFVQTINAKCTVKTLEEYEQLEQVGEDTYFTRASYDLNKKTFKPEFKEWETSCSCKLPTNPLQQYVQCEACQEWFHPACEKTTVDDENFLCSKCKETE</sequence>
<evidence type="ECO:0000256" key="4">
    <source>
        <dbReference type="SAM" id="MobiDB-lite"/>
    </source>
</evidence>
<evidence type="ECO:0000313" key="6">
    <source>
        <dbReference type="EMBL" id="KEJ83104.1"/>
    </source>
</evidence>
<dbReference type="SMART" id="SM00249">
    <property type="entry name" value="PHD"/>
    <property type="match status" value="1"/>
</dbReference>
<keyword evidence="1" id="KW-0479">Metal-binding</keyword>
<dbReference type="PANTHER" id="PTHR46364">
    <property type="entry name" value="OS08G0421900 PROTEIN"/>
    <property type="match status" value="1"/>
</dbReference>
<dbReference type="Gene3D" id="3.30.40.10">
    <property type="entry name" value="Zinc/RING finger domain, C3HC4 (zinc finger)"/>
    <property type="match status" value="1"/>
</dbReference>
<gene>
    <name evidence="6" type="ORF">OXYTRIMIC_665</name>
</gene>
<dbReference type="PROSITE" id="PS51038">
    <property type="entry name" value="BAH"/>
    <property type="match status" value="1"/>
</dbReference>
<evidence type="ECO:0000313" key="7">
    <source>
        <dbReference type="Proteomes" id="UP000053232"/>
    </source>
</evidence>
<dbReference type="AlphaFoldDB" id="A0A073I0A2"/>
<dbReference type="Pfam" id="PF01426">
    <property type="entry name" value="BAH"/>
    <property type="match status" value="1"/>
</dbReference>
<dbReference type="InterPro" id="IPR001025">
    <property type="entry name" value="BAH_dom"/>
</dbReference>
<evidence type="ECO:0000256" key="2">
    <source>
        <dbReference type="ARBA" id="ARBA00022771"/>
    </source>
</evidence>
<evidence type="ECO:0000256" key="3">
    <source>
        <dbReference type="ARBA" id="ARBA00022833"/>
    </source>
</evidence>
<reference evidence="7" key="1">
    <citation type="journal article" date="2014" name="Cell">
        <title>The Architecture of a Scrambled Genome Reveals Massive Levels of Genomic Rearrangement during Development.</title>
        <authorList>
            <person name="Chen X."/>
            <person name="Bracht J.R."/>
            <person name="Goldman A.D."/>
            <person name="Dolzhenko E."/>
            <person name="Clay D.M."/>
            <person name="Swart E.C."/>
            <person name="Perlman D.H."/>
            <person name="Doak T.G."/>
            <person name="Stuart A."/>
            <person name="Amemiya C.T."/>
            <person name="Sebra R.P."/>
            <person name="Landweber L.F."/>
        </authorList>
    </citation>
    <scope>NUCLEOTIDE SEQUENCE [LARGE SCALE GENOMIC DNA]</scope>
    <source>
        <strain evidence="7">JRB310</strain>
    </source>
</reference>
<dbReference type="InterPro" id="IPR001965">
    <property type="entry name" value="Znf_PHD"/>
</dbReference>
<comment type="caution">
    <text evidence="6">The sequence shown here is derived from an EMBL/GenBank/DDBJ whole genome shotgun (WGS) entry which is preliminary data.</text>
</comment>
<dbReference type="PROSITE" id="PS01359">
    <property type="entry name" value="ZF_PHD_1"/>
    <property type="match status" value="1"/>
</dbReference>